<reference evidence="4" key="3">
    <citation type="submission" date="2018-08" db="UniProtKB">
        <authorList>
            <consortium name="EnsemblPlants"/>
        </authorList>
    </citation>
    <scope>IDENTIFICATION</scope>
    <source>
        <strain evidence="4">cv. Bd21</strain>
    </source>
</reference>
<dbReference type="Proteomes" id="UP000008810">
    <property type="component" value="Chromosome 4"/>
</dbReference>
<evidence type="ECO:0000259" key="2">
    <source>
        <dbReference type="SMART" id="SM00343"/>
    </source>
</evidence>
<feature type="compositionally biased region" description="Basic and acidic residues" evidence="1">
    <location>
        <begin position="1"/>
        <end position="13"/>
    </location>
</feature>
<dbReference type="EMBL" id="CM000883">
    <property type="protein sequence ID" value="PNT63203.1"/>
    <property type="molecule type" value="Genomic_DNA"/>
</dbReference>
<gene>
    <name evidence="3" type="ORF">BRADI_4g12817v3</name>
</gene>
<dbReference type="InParanoid" id="A0A2K2CME6"/>
<evidence type="ECO:0000313" key="5">
    <source>
        <dbReference type="Proteomes" id="UP000008810"/>
    </source>
</evidence>
<dbReference type="InterPro" id="IPR001878">
    <property type="entry name" value="Znf_CCHC"/>
</dbReference>
<reference evidence="3 4" key="1">
    <citation type="journal article" date="2010" name="Nature">
        <title>Genome sequencing and analysis of the model grass Brachypodium distachyon.</title>
        <authorList>
            <consortium name="International Brachypodium Initiative"/>
        </authorList>
    </citation>
    <scope>NUCLEOTIDE SEQUENCE [LARGE SCALE GENOMIC DNA]</scope>
    <source>
        <strain evidence="3 4">Bd21</strain>
    </source>
</reference>
<dbReference type="GO" id="GO:0003676">
    <property type="term" value="F:nucleic acid binding"/>
    <property type="evidence" value="ECO:0007669"/>
    <property type="project" value="InterPro"/>
</dbReference>
<evidence type="ECO:0000313" key="3">
    <source>
        <dbReference type="EMBL" id="PNT63203.1"/>
    </source>
</evidence>
<protein>
    <recommendedName>
        <fullName evidence="2">CCHC-type domain-containing protein</fullName>
    </recommendedName>
</protein>
<accession>A0A2K2CME6</accession>
<dbReference type="Gramene" id="PNT63203">
    <property type="protein sequence ID" value="PNT63203"/>
    <property type="gene ID" value="BRADI_4g12817v3"/>
</dbReference>
<reference evidence="3" key="2">
    <citation type="submission" date="2017-06" db="EMBL/GenBank/DDBJ databases">
        <title>WGS assembly of Brachypodium distachyon.</title>
        <authorList>
            <consortium name="The International Brachypodium Initiative"/>
            <person name="Lucas S."/>
            <person name="Harmon-Smith M."/>
            <person name="Lail K."/>
            <person name="Tice H."/>
            <person name="Grimwood J."/>
            <person name="Bruce D."/>
            <person name="Barry K."/>
            <person name="Shu S."/>
            <person name="Lindquist E."/>
            <person name="Wang M."/>
            <person name="Pitluck S."/>
            <person name="Vogel J.P."/>
            <person name="Garvin D.F."/>
            <person name="Mockler T.C."/>
            <person name="Schmutz J."/>
            <person name="Rokhsar D."/>
            <person name="Bevan M.W."/>
        </authorList>
    </citation>
    <scope>NUCLEOTIDE SEQUENCE</scope>
    <source>
        <strain evidence="3">Bd21</strain>
    </source>
</reference>
<dbReference type="SMART" id="SM00343">
    <property type="entry name" value="ZnF_C2HC"/>
    <property type="match status" value="2"/>
</dbReference>
<feature type="domain" description="CCHC-type" evidence="2">
    <location>
        <begin position="211"/>
        <end position="227"/>
    </location>
</feature>
<organism evidence="3">
    <name type="scientific">Brachypodium distachyon</name>
    <name type="common">Purple false brome</name>
    <name type="synonym">Trachynia distachya</name>
    <dbReference type="NCBI Taxonomy" id="15368"/>
    <lineage>
        <taxon>Eukaryota</taxon>
        <taxon>Viridiplantae</taxon>
        <taxon>Streptophyta</taxon>
        <taxon>Embryophyta</taxon>
        <taxon>Tracheophyta</taxon>
        <taxon>Spermatophyta</taxon>
        <taxon>Magnoliopsida</taxon>
        <taxon>Liliopsida</taxon>
        <taxon>Poales</taxon>
        <taxon>Poaceae</taxon>
        <taxon>BOP clade</taxon>
        <taxon>Pooideae</taxon>
        <taxon>Stipodae</taxon>
        <taxon>Brachypodieae</taxon>
        <taxon>Brachypodium</taxon>
    </lineage>
</organism>
<dbReference type="SUPFAM" id="SSF57756">
    <property type="entry name" value="Retrovirus zinc finger-like domains"/>
    <property type="match status" value="1"/>
</dbReference>
<proteinExistence type="predicted"/>
<feature type="region of interest" description="Disordered" evidence="1">
    <location>
        <begin position="1"/>
        <end position="62"/>
    </location>
</feature>
<evidence type="ECO:0000313" key="4">
    <source>
        <dbReference type="EnsemblPlants" id="PNT63203"/>
    </source>
</evidence>
<sequence length="363" mass="39977">MAEIEGDGRDAYVHHQAPTRKRAPPEVTRLATPATVAISPLPCPSSHQPHPRIPTPASSTPVRFSWADACDEEEEEEEFVPDSLPPPPLVPCRLDSLTSSMQPDLVGRGSYGHPDGFCRLVLLARLPMDSPASRAALRPRAHPPPIHSSAACHVPARAARPDGDSSHHEEGWQLVRRPHWWRRRNQGAPQLASTKGKEERRAALLKRMRGRCFRCLSQRHKASGCREPQHCWKCHSPGHLESACLAVPVSPPPCPRSSRPHDHFRILVVLARISPGPVHLLEHFMVGSHLGKAKLGGVGFGPTDGTVIRHGARLSPEGAVYGLKLREASSIQIILRLKQNTTRFLGVRLANEELDGEKHIQCC</sequence>
<dbReference type="GO" id="GO:0008270">
    <property type="term" value="F:zinc ion binding"/>
    <property type="evidence" value="ECO:0007669"/>
    <property type="project" value="InterPro"/>
</dbReference>
<dbReference type="AlphaFoldDB" id="A0A2K2CME6"/>
<dbReference type="EnsemblPlants" id="PNT63203">
    <property type="protein sequence ID" value="PNT63203"/>
    <property type="gene ID" value="BRADI_4g12817v3"/>
</dbReference>
<dbReference type="InterPro" id="IPR036875">
    <property type="entry name" value="Znf_CCHC_sf"/>
</dbReference>
<feature type="domain" description="CCHC-type" evidence="2">
    <location>
        <begin position="230"/>
        <end position="246"/>
    </location>
</feature>
<evidence type="ECO:0000256" key="1">
    <source>
        <dbReference type="SAM" id="MobiDB-lite"/>
    </source>
</evidence>
<name>A0A2K2CME6_BRADI</name>
<dbReference type="Gene3D" id="4.10.60.10">
    <property type="entry name" value="Zinc finger, CCHC-type"/>
    <property type="match status" value="1"/>
</dbReference>
<keyword evidence="5" id="KW-1185">Reference proteome</keyword>